<gene>
    <name evidence="1" type="ORF">K9W45_09420</name>
</gene>
<name>A0A9Y1BKQ9_9ARCH</name>
<dbReference type="Proteomes" id="UP001201020">
    <property type="component" value="Chromosome"/>
</dbReference>
<protein>
    <submittedName>
        <fullName evidence="1">Uncharacterized protein</fullName>
    </submittedName>
</protein>
<evidence type="ECO:0000313" key="1">
    <source>
        <dbReference type="EMBL" id="UJG40054.1"/>
    </source>
</evidence>
<sequence length="517" mass="58650">MVNTVEELIKTGYKGYSVRHILMNNEFRKRVINDPSVRGNEDAKNLVMDKLAVGGKVLITGPTGEAKTLFSRILLDHIVREINDHKYHIDSCPFLEDAGYIIDVIEQFEVDPFNGIKVLQSLCPFCRAKIENALSDGKGDVKLDNTASVLKTKPVEFKEKLLKIGVEKTVVRKAQLDPRTDPESLYMLLAGVENLEELFGKETSTTYTPTSHKVGVLSKGFIVVNEIQRLPLSLLEALMGFLEDTTSIKYNLQGEPVYIDGAMIFTSNAPLTVFGEESQPIINRIPEVLWPARSVESRSQIVRDMFREQITLSRQKITANPSIVQLYDREKSSKDYVSKLAIDFLAFIGNNSLPEALKKGRIRSESRVQRLDFYAGLDEIHDPQRNPHIDLRTTSNIVGSVLLNRERELQDEEYNVVTIEHVRKVLNDYDIPLAMINDALQEIKIKLRSNLKSAGMAVKAEDISEDISKMKALSDEELSELIINYEKLERYYESDVLPKIVEQLKPSYEALLKVDYI</sequence>
<dbReference type="SUPFAM" id="SSF52540">
    <property type="entry name" value="P-loop containing nucleoside triphosphate hydrolases"/>
    <property type="match status" value="1"/>
</dbReference>
<dbReference type="AlphaFoldDB" id="A0A9Y1BKQ9"/>
<accession>A0A9Y1BKQ9</accession>
<dbReference type="EMBL" id="CP084166">
    <property type="protein sequence ID" value="UJG40054.1"/>
    <property type="molecule type" value="Genomic_DNA"/>
</dbReference>
<reference evidence="1" key="1">
    <citation type="journal article" date="2022" name="Nat. Microbiol.">
        <title>Unique mobile elements and scalable gene flow at the prokaryote-eukaryote boundary revealed by circularized Asgard archaea genomes.</title>
        <authorList>
            <person name="Wu F."/>
            <person name="Speth D.R."/>
            <person name="Philosof A."/>
            <person name="Cremiere A."/>
            <person name="Narayanan A."/>
            <person name="Barco R.A."/>
            <person name="Connon S.A."/>
            <person name="Amend J.P."/>
            <person name="Antoshechkin I.A."/>
            <person name="Orphan V.J."/>
        </authorList>
    </citation>
    <scope>NUCLEOTIDE SEQUENCE</scope>
    <source>
        <strain evidence="1">PM71</strain>
    </source>
</reference>
<dbReference type="Gene3D" id="3.40.50.300">
    <property type="entry name" value="P-loop containing nucleotide triphosphate hydrolases"/>
    <property type="match status" value="1"/>
</dbReference>
<organism evidence="1">
    <name type="scientific">Candidatus Heimdallarchaeum aukensis</name>
    <dbReference type="NCBI Taxonomy" id="2876573"/>
    <lineage>
        <taxon>Archaea</taxon>
        <taxon>Promethearchaeati</taxon>
        <taxon>Candidatus Heimdallarchaeota</taxon>
        <taxon>Candidatus Heimdallarchaeia (ex Rinke et al. 2021) (nom. nud.)</taxon>
        <taxon>Candidatus Heimdallarchaeales</taxon>
        <taxon>Candidatus Heimdallarchaeaceae</taxon>
        <taxon>Candidatus Heimdallarchaeum</taxon>
    </lineage>
</organism>
<dbReference type="InterPro" id="IPR027417">
    <property type="entry name" value="P-loop_NTPase"/>
</dbReference>
<proteinExistence type="predicted"/>